<dbReference type="FunCoup" id="F0ZP09">
    <property type="interactions" value="547"/>
</dbReference>
<sequence>METTTESKTNTTTTTTTTTKDIKENNNDIPIYIKFIGFWFFLFQLVVVICSWRVYFLFTDDYKKDSSNKSDKSKENNTNNDQPSTNNVTPPPPPTKSFKEKVQNNFFGLLTDSFYMIMILITCTLFFWRAKSLYTQIRKSDSTEWKSIIWDEFSSGGIEFSSFTVLLLLKWPVIFKVFWNKGTDKEDKSTWAQIFLREFSKDAEKKKESADSGSSGSASSSRSGGVGSDKARKTLSDDQWKKQFQMDLQNIGFEFGPTGEVVKFPPTEVMEQYQKSNRFRDLILQAGPSKPAAEEDVKIEDFIKAKQTIDQHNQEQQMQQQKPNDKKQKISNRKGKNKK</sequence>
<feature type="compositionally biased region" description="Basic residues" evidence="1">
    <location>
        <begin position="329"/>
        <end position="339"/>
    </location>
</feature>
<dbReference type="eggNOG" id="ENOG502RE6J">
    <property type="taxonomic scope" value="Eukaryota"/>
</dbReference>
<feature type="compositionally biased region" description="Low complexity" evidence="1">
    <location>
        <begin position="1"/>
        <end position="19"/>
    </location>
</feature>
<dbReference type="EMBL" id="GL871102">
    <property type="protein sequence ID" value="EGC34323.1"/>
    <property type="molecule type" value="Genomic_DNA"/>
</dbReference>
<evidence type="ECO:0000256" key="2">
    <source>
        <dbReference type="SAM" id="Phobius"/>
    </source>
</evidence>
<feature type="transmembrane region" description="Helical" evidence="2">
    <location>
        <begin position="36"/>
        <end position="58"/>
    </location>
</feature>
<dbReference type="AlphaFoldDB" id="F0ZP09"/>
<dbReference type="GeneID" id="10500069"/>
<dbReference type="OMA" id="VIFKVFW"/>
<feature type="compositionally biased region" description="Low complexity" evidence="1">
    <location>
        <begin position="211"/>
        <end position="223"/>
    </location>
</feature>
<evidence type="ECO:0000256" key="1">
    <source>
        <dbReference type="SAM" id="MobiDB-lite"/>
    </source>
</evidence>
<feature type="region of interest" description="Disordered" evidence="1">
    <location>
        <begin position="65"/>
        <end position="95"/>
    </location>
</feature>
<accession>F0ZP09</accession>
<dbReference type="InParanoid" id="F0ZP09"/>
<dbReference type="GO" id="GO:0005811">
    <property type="term" value="C:lipid droplet"/>
    <property type="evidence" value="ECO:0007669"/>
    <property type="project" value="EnsemblProtists"/>
</dbReference>
<dbReference type="KEGG" id="dpp:DICPUDRAFT_153478"/>
<feature type="region of interest" description="Disordered" evidence="1">
    <location>
        <begin position="1"/>
        <end position="20"/>
    </location>
</feature>
<evidence type="ECO:0000313" key="3">
    <source>
        <dbReference type="EMBL" id="EGC34323.1"/>
    </source>
</evidence>
<dbReference type="Proteomes" id="UP000001064">
    <property type="component" value="Unassembled WGS sequence"/>
</dbReference>
<dbReference type="OrthoDB" id="18835at2759"/>
<keyword evidence="2" id="KW-0812">Transmembrane</keyword>
<organism evidence="3 4">
    <name type="scientific">Dictyostelium purpureum</name>
    <name type="common">Slime mold</name>
    <dbReference type="NCBI Taxonomy" id="5786"/>
    <lineage>
        <taxon>Eukaryota</taxon>
        <taxon>Amoebozoa</taxon>
        <taxon>Evosea</taxon>
        <taxon>Eumycetozoa</taxon>
        <taxon>Dictyostelia</taxon>
        <taxon>Dictyosteliales</taxon>
        <taxon>Dictyosteliaceae</taxon>
        <taxon>Dictyostelium</taxon>
    </lineage>
</organism>
<feature type="region of interest" description="Disordered" evidence="1">
    <location>
        <begin position="206"/>
        <end position="234"/>
    </location>
</feature>
<keyword evidence="4" id="KW-1185">Reference proteome</keyword>
<feature type="compositionally biased region" description="Low complexity" evidence="1">
    <location>
        <begin position="76"/>
        <end position="87"/>
    </location>
</feature>
<dbReference type="VEuPathDB" id="AmoebaDB:DICPUDRAFT_153478"/>
<proteinExistence type="predicted"/>
<protein>
    <submittedName>
        <fullName evidence="3">Uncharacterized protein</fullName>
    </submittedName>
</protein>
<feature type="region of interest" description="Disordered" evidence="1">
    <location>
        <begin position="305"/>
        <end position="339"/>
    </location>
</feature>
<feature type="compositionally biased region" description="Basic and acidic residues" evidence="1">
    <location>
        <begin position="65"/>
        <end position="75"/>
    </location>
</feature>
<keyword evidence="2" id="KW-1133">Transmembrane helix</keyword>
<evidence type="ECO:0000313" key="4">
    <source>
        <dbReference type="Proteomes" id="UP000001064"/>
    </source>
</evidence>
<dbReference type="RefSeq" id="XP_003289159.1">
    <property type="nucleotide sequence ID" value="XM_003289111.1"/>
</dbReference>
<dbReference type="GO" id="GO:0005783">
    <property type="term" value="C:endoplasmic reticulum"/>
    <property type="evidence" value="ECO:0007669"/>
    <property type="project" value="EnsemblProtists"/>
</dbReference>
<reference evidence="4" key="1">
    <citation type="journal article" date="2011" name="Genome Biol.">
        <title>Comparative genomics of the social amoebae Dictyostelium discoideum and Dictyostelium purpureum.</title>
        <authorList>
            <consortium name="US DOE Joint Genome Institute (JGI-PGF)"/>
            <person name="Sucgang R."/>
            <person name="Kuo A."/>
            <person name="Tian X."/>
            <person name="Salerno W."/>
            <person name="Parikh A."/>
            <person name="Feasley C.L."/>
            <person name="Dalin E."/>
            <person name="Tu H."/>
            <person name="Huang E."/>
            <person name="Barry K."/>
            <person name="Lindquist E."/>
            <person name="Shapiro H."/>
            <person name="Bruce D."/>
            <person name="Schmutz J."/>
            <person name="Salamov A."/>
            <person name="Fey P."/>
            <person name="Gaudet P."/>
            <person name="Anjard C."/>
            <person name="Babu M.M."/>
            <person name="Basu S."/>
            <person name="Bushmanova Y."/>
            <person name="van der Wel H."/>
            <person name="Katoh-Kurasawa M."/>
            <person name="Dinh C."/>
            <person name="Coutinho P.M."/>
            <person name="Saito T."/>
            <person name="Elias M."/>
            <person name="Schaap P."/>
            <person name="Kay R.R."/>
            <person name="Henrissat B."/>
            <person name="Eichinger L."/>
            <person name="Rivero F."/>
            <person name="Putnam N.H."/>
            <person name="West C.M."/>
            <person name="Loomis W.F."/>
            <person name="Chisholm R.L."/>
            <person name="Shaulsky G."/>
            <person name="Strassmann J.E."/>
            <person name="Queller D.C."/>
            <person name="Kuspa A."/>
            <person name="Grigoriev I.V."/>
        </authorList>
    </citation>
    <scope>NUCLEOTIDE SEQUENCE [LARGE SCALE GENOMIC DNA]</scope>
    <source>
        <strain evidence="4">QSDP1</strain>
    </source>
</reference>
<name>F0ZP09_DICPU</name>
<keyword evidence="2" id="KW-0472">Membrane</keyword>
<gene>
    <name evidence="3" type="ORF">DICPUDRAFT_153478</name>
</gene>
<feature type="transmembrane region" description="Helical" evidence="2">
    <location>
        <begin position="106"/>
        <end position="128"/>
    </location>
</feature>